<gene>
    <name evidence="1" type="ORF">SAMN02787073_1575</name>
</gene>
<sequence>MKLFIIFLLIVSNILLAQENESLLQIDQFLTKAEFKCDSLEIKSSDADAQKERILFLNTFFNKVLLRDNYRDKDRLSEIIAEFEDILPSEYKYSKMYNNTENINILHNAIIFKEKYALLKIYRKERDAYYDAKIELEKNKINDLENRISWLLAKGNIKFQDFQKLTDDQQQSLIIELDQKYKKP</sequence>
<evidence type="ECO:0000313" key="1">
    <source>
        <dbReference type="EMBL" id="SHF16447.1"/>
    </source>
</evidence>
<name>A0A1M4ZF64_9FLAO</name>
<proteinExistence type="predicted"/>
<protein>
    <submittedName>
        <fullName evidence="1">Uncharacterized protein</fullName>
    </submittedName>
</protein>
<dbReference type="Proteomes" id="UP000184108">
    <property type="component" value="Unassembled WGS sequence"/>
</dbReference>
<reference evidence="2" key="1">
    <citation type="submission" date="2016-11" db="EMBL/GenBank/DDBJ databases">
        <authorList>
            <person name="Varghese N."/>
            <person name="Submissions S."/>
        </authorList>
    </citation>
    <scope>NUCLEOTIDE SEQUENCE [LARGE SCALE GENOMIC DNA]</scope>
    <source>
        <strain evidence="2">YR203</strain>
    </source>
</reference>
<accession>A0A1M4ZF64</accession>
<evidence type="ECO:0000313" key="2">
    <source>
        <dbReference type="Proteomes" id="UP000184108"/>
    </source>
</evidence>
<organism evidence="1 2">
    <name type="scientific">Chryseobacterium vrystaatense</name>
    <dbReference type="NCBI Taxonomy" id="307480"/>
    <lineage>
        <taxon>Bacteria</taxon>
        <taxon>Pseudomonadati</taxon>
        <taxon>Bacteroidota</taxon>
        <taxon>Flavobacteriia</taxon>
        <taxon>Flavobacteriales</taxon>
        <taxon>Weeksellaceae</taxon>
        <taxon>Chryseobacterium group</taxon>
        <taxon>Chryseobacterium</taxon>
    </lineage>
</organism>
<dbReference type="AlphaFoldDB" id="A0A1M4ZF64"/>
<dbReference type="RefSeq" id="WP_073172418.1">
    <property type="nucleotide sequence ID" value="NZ_FQVE01000002.1"/>
</dbReference>
<dbReference type="EMBL" id="FQVE01000002">
    <property type="protein sequence ID" value="SHF16447.1"/>
    <property type="molecule type" value="Genomic_DNA"/>
</dbReference>